<name>A0A0L8G6F9_OCTBM</name>
<reference evidence="1" key="1">
    <citation type="submission" date="2015-07" db="EMBL/GenBank/DDBJ databases">
        <title>MeaNS - Measles Nucleotide Surveillance Program.</title>
        <authorList>
            <person name="Tran T."/>
            <person name="Druce J."/>
        </authorList>
    </citation>
    <scope>NUCLEOTIDE SEQUENCE</scope>
    <source>
        <strain evidence="1">UCB-OBI-ISO-001</strain>
        <tissue evidence="1">Gonad</tissue>
    </source>
</reference>
<evidence type="ECO:0000313" key="1">
    <source>
        <dbReference type="EMBL" id="KOF72140.1"/>
    </source>
</evidence>
<dbReference type="EMBL" id="KQ423813">
    <property type="protein sequence ID" value="KOF72140.1"/>
    <property type="molecule type" value="Genomic_DNA"/>
</dbReference>
<sequence length="54" mass="6313">MRREKNRKKKIVLKEMIVHKLHVQLECDANQLPVIHAVAIMCSVSVRYAMQLIV</sequence>
<accession>A0A0L8G6F9</accession>
<proteinExistence type="predicted"/>
<organism evidence="1">
    <name type="scientific">Octopus bimaculoides</name>
    <name type="common">California two-spotted octopus</name>
    <dbReference type="NCBI Taxonomy" id="37653"/>
    <lineage>
        <taxon>Eukaryota</taxon>
        <taxon>Metazoa</taxon>
        <taxon>Spiralia</taxon>
        <taxon>Lophotrochozoa</taxon>
        <taxon>Mollusca</taxon>
        <taxon>Cephalopoda</taxon>
        <taxon>Coleoidea</taxon>
        <taxon>Octopodiformes</taxon>
        <taxon>Octopoda</taxon>
        <taxon>Incirrata</taxon>
        <taxon>Octopodidae</taxon>
        <taxon>Octopus</taxon>
    </lineage>
</organism>
<protein>
    <submittedName>
        <fullName evidence="1">Uncharacterized protein</fullName>
    </submittedName>
</protein>
<dbReference type="AlphaFoldDB" id="A0A0L8G6F9"/>
<gene>
    <name evidence="1" type="ORF">OCBIM_22039967mg</name>
</gene>